<dbReference type="eggNOG" id="COG3329">
    <property type="taxonomic scope" value="Bacteria"/>
</dbReference>
<feature type="transmembrane region" description="Helical" evidence="1">
    <location>
        <begin position="286"/>
        <end position="310"/>
    </location>
</feature>
<dbReference type="OrthoDB" id="345121at2"/>
<dbReference type="AlphaFoldDB" id="A0A091BLP1"/>
<feature type="transmembrane region" description="Helical" evidence="1">
    <location>
        <begin position="63"/>
        <end position="85"/>
    </location>
</feature>
<keyword evidence="3" id="KW-1185">Reference proteome</keyword>
<name>A0A091BLP1_9GAMM</name>
<keyword evidence="1" id="KW-0812">Transmembrane</keyword>
<gene>
    <name evidence="2" type="ORF">N787_13300</name>
</gene>
<accession>A0A091BLP1</accession>
<keyword evidence="1" id="KW-0472">Membrane</keyword>
<proteinExistence type="predicted"/>
<feature type="transmembrane region" description="Helical" evidence="1">
    <location>
        <begin position="226"/>
        <end position="250"/>
    </location>
</feature>
<dbReference type="Proteomes" id="UP000029393">
    <property type="component" value="Unassembled WGS sequence"/>
</dbReference>
<feature type="transmembrane region" description="Helical" evidence="1">
    <location>
        <begin position="256"/>
        <end position="274"/>
    </location>
</feature>
<protein>
    <recommendedName>
        <fullName evidence="4">Permease</fullName>
    </recommendedName>
</protein>
<reference evidence="2 3" key="1">
    <citation type="submission" date="2013-09" db="EMBL/GenBank/DDBJ databases">
        <title>Genome sequencing of Arenimonas metalli.</title>
        <authorList>
            <person name="Chen F."/>
            <person name="Wang G."/>
        </authorList>
    </citation>
    <scope>NUCLEOTIDE SEQUENCE [LARGE SCALE GENOMIC DNA]</scope>
    <source>
        <strain evidence="2 3">CF5-1</strain>
    </source>
</reference>
<feature type="transmembrane region" description="Helical" evidence="1">
    <location>
        <begin position="188"/>
        <end position="206"/>
    </location>
</feature>
<dbReference type="EMBL" id="AVCK01000031">
    <property type="protein sequence ID" value="KFN45240.1"/>
    <property type="molecule type" value="Genomic_DNA"/>
</dbReference>
<dbReference type="RefSeq" id="WP_034213462.1">
    <property type="nucleotide sequence ID" value="NZ_AVCK01000031.1"/>
</dbReference>
<dbReference type="PANTHER" id="PTHR40400:SF1">
    <property type="entry name" value="SLR1512 PROTEIN"/>
    <property type="match status" value="1"/>
</dbReference>
<dbReference type="Pfam" id="PF05982">
    <property type="entry name" value="Sbt_1"/>
    <property type="match status" value="1"/>
</dbReference>
<feature type="transmembrane region" description="Helical" evidence="1">
    <location>
        <begin position="131"/>
        <end position="150"/>
    </location>
</feature>
<evidence type="ECO:0000313" key="2">
    <source>
        <dbReference type="EMBL" id="KFN45240.1"/>
    </source>
</evidence>
<organism evidence="2 3">
    <name type="scientific">Arenimonas metalli CF5-1</name>
    <dbReference type="NCBI Taxonomy" id="1384056"/>
    <lineage>
        <taxon>Bacteria</taxon>
        <taxon>Pseudomonadati</taxon>
        <taxon>Pseudomonadota</taxon>
        <taxon>Gammaproteobacteria</taxon>
        <taxon>Lysobacterales</taxon>
        <taxon>Lysobacteraceae</taxon>
        <taxon>Arenimonas</taxon>
    </lineage>
</organism>
<dbReference type="InterPro" id="IPR010293">
    <property type="entry name" value="Sbt_1"/>
</dbReference>
<evidence type="ECO:0008006" key="4">
    <source>
        <dbReference type="Google" id="ProtNLM"/>
    </source>
</evidence>
<evidence type="ECO:0000313" key="3">
    <source>
        <dbReference type="Proteomes" id="UP000029393"/>
    </source>
</evidence>
<dbReference type="PATRIC" id="fig|1384056.3.peg.1983"/>
<dbReference type="STRING" id="1384056.N787_13300"/>
<dbReference type="PANTHER" id="PTHR40400">
    <property type="entry name" value="SLR1512 PROTEIN"/>
    <property type="match status" value="1"/>
</dbReference>
<comment type="caution">
    <text evidence="2">The sequence shown here is derived from an EMBL/GenBank/DDBJ whole genome shotgun (WGS) entry which is preliminary data.</text>
</comment>
<sequence>MNLFLDNLASPLVLAFLLGFASQAAGGKIRLAESVRETIATFLLLAIGLKGGEALGNAPLQSLALPLLVTVLAGLVTCLSAFSIARVALGVSRPDAAGLAAHYGSASAVTFIAATHFLVDRGTPSDDWLSAALAVLEMPAILLAVLLASGRGSRLSSTLQEVFLARASVLLLGGLLIGFISGPTRVEPIMPLFKGLFHGVLMLYLLDMGAMAAEGFRSIRATLGRLVAFGIAVPLLHGTLATVASTWLGFSPANATIFGTLVASASYIAAPAAVRTSIPEANVSMCVTAALTITFPFNLLVGIPLFYSIAFAL</sequence>
<evidence type="ECO:0000256" key="1">
    <source>
        <dbReference type="SAM" id="Phobius"/>
    </source>
</evidence>
<feature type="transmembrane region" description="Helical" evidence="1">
    <location>
        <begin position="97"/>
        <end position="119"/>
    </location>
</feature>
<keyword evidence="1" id="KW-1133">Transmembrane helix</keyword>
<feature type="transmembrane region" description="Helical" evidence="1">
    <location>
        <begin position="162"/>
        <end position="182"/>
    </location>
</feature>